<feature type="compositionally biased region" description="Low complexity" evidence="1">
    <location>
        <begin position="67"/>
        <end position="109"/>
    </location>
</feature>
<evidence type="ECO:0000313" key="2">
    <source>
        <dbReference type="EMBL" id="KAJ7217238.1"/>
    </source>
</evidence>
<gene>
    <name evidence="2" type="ORF">GGX14DRAFT_391048</name>
</gene>
<name>A0AAD6YFM7_9AGAR</name>
<protein>
    <submittedName>
        <fullName evidence="2">Uncharacterized protein</fullName>
    </submittedName>
</protein>
<evidence type="ECO:0000256" key="1">
    <source>
        <dbReference type="SAM" id="MobiDB-lite"/>
    </source>
</evidence>
<proteinExistence type="predicted"/>
<evidence type="ECO:0000313" key="3">
    <source>
        <dbReference type="Proteomes" id="UP001219525"/>
    </source>
</evidence>
<feature type="region of interest" description="Disordered" evidence="1">
    <location>
        <begin position="1"/>
        <end position="144"/>
    </location>
</feature>
<feature type="compositionally biased region" description="Low complexity" evidence="1">
    <location>
        <begin position="525"/>
        <end position="538"/>
    </location>
</feature>
<feature type="compositionally biased region" description="Low complexity" evidence="1">
    <location>
        <begin position="485"/>
        <end position="497"/>
    </location>
</feature>
<sequence>MPPALASSSKAQKKTNGIFRVARPDQPSPANRKTPLRIYTGPPLPPDAQSPRQNDPTYSPTPGANVPLPSATPSLASTSPTTSAPDSPTMDVDNQTQTAANTAQGQQPPLSHPPAPQQHPALQPPPPQQPPPPPPPPPPQDEEQQQQMIIPALIWYAQPPPTVPLPSHFEFMTRIAVGRDDNPHFGIQRARPAPPLLPDGAAPYQRNPGTWPEVVVPLDRLLEGIKKSMADSIVTSRSVILLILPFLSGQRFFNVHPNAATEAHRALSSVVNPDEVVLARPQPEVVQTGGWSEKYRAPFPIVARFANVEARSRVLARGPTFVVNKTLAFHALPVDPSIQTWVLGLWKPMGTTASPAVLTQECCAAAFIEVATNPDIVHHIAQTTQGVLTGTAEDRALSVARTIDGLYHPHPTDPIIVLFARPYTTDNIALEGFRALIRPLALTYEMTSFTPASPHAHPECVVCKLDTHPAYLCPFTAGSRAQSETTAAAATTAAPAPEWRTGPATDAVEEEPGEGDTNAEVATNAGDAIADAEPAAKR</sequence>
<dbReference type="EMBL" id="JARJCW010000014">
    <property type="protein sequence ID" value="KAJ7217238.1"/>
    <property type="molecule type" value="Genomic_DNA"/>
</dbReference>
<dbReference type="AlphaFoldDB" id="A0AAD6YFM7"/>
<feature type="region of interest" description="Disordered" evidence="1">
    <location>
        <begin position="484"/>
        <end position="538"/>
    </location>
</feature>
<feature type="compositionally biased region" description="Polar residues" evidence="1">
    <location>
        <begin position="50"/>
        <end position="62"/>
    </location>
</feature>
<dbReference type="Proteomes" id="UP001219525">
    <property type="component" value="Unassembled WGS sequence"/>
</dbReference>
<accession>A0AAD6YFM7</accession>
<reference evidence="2" key="1">
    <citation type="submission" date="2023-03" db="EMBL/GenBank/DDBJ databases">
        <title>Massive genome expansion in bonnet fungi (Mycena s.s.) driven by repeated elements and novel gene families across ecological guilds.</title>
        <authorList>
            <consortium name="Lawrence Berkeley National Laboratory"/>
            <person name="Harder C.B."/>
            <person name="Miyauchi S."/>
            <person name="Viragh M."/>
            <person name="Kuo A."/>
            <person name="Thoen E."/>
            <person name="Andreopoulos B."/>
            <person name="Lu D."/>
            <person name="Skrede I."/>
            <person name="Drula E."/>
            <person name="Henrissat B."/>
            <person name="Morin E."/>
            <person name="Kohler A."/>
            <person name="Barry K."/>
            <person name="LaButti K."/>
            <person name="Morin E."/>
            <person name="Salamov A."/>
            <person name="Lipzen A."/>
            <person name="Mereny Z."/>
            <person name="Hegedus B."/>
            <person name="Baldrian P."/>
            <person name="Stursova M."/>
            <person name="Weitz H."/>
            <person name="Taylor A."/>
            <person name="Grigoriev I.V."/>
            <person name="Nagy L.G."/>
            <person name="Martin F."/>
            <person name="Kauserud H."/>
        </authorList>
    </citation>
    <scope>NUCLEOTIDE SEQUENCE</scope>
    <source>
        <strain evidence="2">9144</strain>
    </source>
</reference>
<comment type="caution">
    <text evidence="2">The sequence shown here is derived from an EMBL/GenBank/DDBJ whole genome shotgun (WGS) entry which is preliminary data.</text>
</comment>
<keyword evidence="3" id="KW-1185">Reference proteome</keyword>
<organism evidence="2 3">
    <name type="scientific">Mycena pura</name>
    <dbReference type="NCBI Taxonomy" id="153505"/>
    <lineage>
        <taxon>Eukaryota</taxon>
        <taxon>Fungi</taxon>
        <taxon>Dikarya</taxon>
        <taxon>Basidiomycota</taxon>
        <taxon>Agaricomycotina</taxon>
        <taxon>Agaricomycetes</taxon>
        <taxon>Agaricomycetidae</taxon>
        <taxon>Agaricales</taxon>
        <taxon>Marasmiineae</taxon>
        <taxon>Mycenaceae</taxon>
        <taxon>Mycena</taxon>
    </lineage>
</organism>
<feature type="compositionally biased region" description="Pro residues" evidence="1">
    <location>
        <begin position="110"/>
        <end position="139"/>
    </location>
</feature>
<feature type="compositionally biased region" description="Polar residues" evidence="1">
    <location>
        <begin position="1"/>
        <end position="10"/>
    </location>
</feature>